<accession>A0A131YFY3</accession>
<sequence>MAGAKSGVHVLQLKPISVPKSLQDGNKFVKWDDVDQRVNGNKQYGMAWRTAGSLHGRCARRRRRADHSPFNLALHHRDEIVIAVFSTRRKQFSAVTGVVVTLAVPLP</sequence>
<organism evidence="1">
    <name type="scientific">Rhipicephalus appendiculatus</name>
    <name type="common">Brown ear tick</name>
    <dbReference type="NCBI Taxonomy" id="34631"/>
    <lineage>
        <taxon>Eukaryota</taxon>
        <taxon>Metazoa</taxon>
        <taxon>Ecdysozoa</taxon>
        <taxon>Arthropoda</taxon>
        <taxon>Chelicerata</taxon>
        <taxon>Arachnida</taxon>
        <taxon>Acari</taxon>
        <taxon>Parasitiformes</taxon>
        <taxon>Ixodida</taxon>
        <taxon>Ixodoidea</taxon>
        <taxon>Ixodidae</taxon>
        <taxon>Rhipicephalinae</taxon>
        <taxon>Rhipicephalus</taxon>
        <taxon>Rhipicephalus</taxon>
    </lineage>
</organism>
<proteinExistence type="predicted"/>
<dbReference type="EMBL" id="GEDV01010710">
    <property type="protein sequence ID" value="JAP77847.1"/>
    <property type="molecule type" value="Transcribed_RNA"/>
</dbReference>
<reference evidence="1" key="1">
    <citation type="journal article" date="2016" name="Ticks Tick Borne Dis.">
        <title>De novo assembly and annotation of the salivary gland transcriptome of Rhipicephalus appendiculatus male and female ticks during blood feeding.</title>
        <authorList>
            <person name="de Castro M.H."/>
            <person name="de Klerk D."/>
            <person name="Pienaar R."/>
            <person name="Latif A.A."/>
            <person name="Rees D.J."/>
            <person name="Mans B.J."/>
        </authorList>
    </citation>
    <scope>NUCLEOTIDE SEQUENCE</scope>
    <source>
        <tissue evidence="1">Salivary glands</tissue>
    </source>
</reference>
<name>A0A131YFY3_RHIAP</name>
<dbReference type="Gene3D" id="2.30.29.240">
    <property type="match status" value="1"/>
</dbReference>
<dbReference type="AlphaFoldDB" id="A0A131YFY3"/>
<evidence type="ECO:0000313" key="1">
    <source>
        <dbReference type="EMBL" id="JAP77847.1"/>
    </source>
</evidence>
<protein>
    <submittedName>
        <fullName evidence="1">Phosphatidylinositol phospholipase C, beta</fullName>
    </submittedName>
</protein>